<dbReference type="InterPro" id="IPR036093">
    <property type="entry name" value="NAC_dom_sf"/>
</dbReference>
<dbReference type="Gene3D" id="2.170.150.80">
    <property type="entry name" value="NAC domain"/>
    <property type="match status" value="1"/>
</dbReference>
<accession>A0ABM0XAN4</accession>
<evidence type="ECO:0000313" key="7">
    <source>
        <dbReference type="Proteomes" id="UP000694864"/>
    </source>
</evidence>
<protein>
    <submittedName>
        <fullName evidence="8">NAC domain-containing protein 10-like isoform X1</fullName>
    </submittedName>
</protein>
<keyword evidence="4" id="KW-0539">Nucleus</keyword>
<dbReference type="SUPFAM" id="SSF101941">
    <property type="entry name" value="NAC domain"/>
    <property type="match status" value="1"/>
</dbReference>
<name>A0ABM0XAN4_CAMSA</name>
<reference evidence="8" key="2">
    <citation type="submission" date="2025-08" db="UniProtKB">
        <authorList>
            <consortium name="RefSeq"/>
        </authorList>
    </citation>
    <scope>IDENTIFICATION</scope>
    <source>
        <tissue evidence="8">Leaf</tissue>
    </source>
</reference>
<keyword evidence="3" id="KW-0804">Transcription</keyword>
<gene>
    <name evidence="8" type="primary">LOC104761722</name>
</gene>
<dbReference type="PROSITE" id="PS51005">
    <property type="entry name" value="NAC"/>
    <property type="match status" value="1"/>
</dbReference>
<evidence type="ECO:0000256" key="3">
    <source>
        <dbReference type="ARBA" id="ARBA00023163"/>
    </source>
</evidence>
<evidence type="ECO:0000313" key="8">
    <source>
        <dbReference type="RefSeq" id="XP_010483136.1"/>
    </source>
</evidence>
<dbReference type="RefSeq" id="XP_010483136.1">
    <property type="nucleotide sequence ID" value="XM_010484834.2"/>
</dbReference>
<organism evidence="7 8">
    <name type="scientific">Camelina sativa</name>
    <name type="common">False flax</name>
    <name type="synonym">Myagrum sativum</name>
    <dbReference type="NCBI Taxonomy" id="90675"/>
    <lineage>
        <taxon>Eukaryota</taxon>
        <taxon>Viridiplantae</taxon>
        <taxon>Streptophyta</taxon>
        <taxon>Embryophyta</taxon>
        <taxon>Tracheophyta</taxon>
        <taxon>Spermatophyta</taxon>
        <taxon>Magnoliopsida</taxon>
        <taxon>eudicotyledons</taxon>
        <taxon>Gunneridae</taxon>
        <taxon>Pentapetalae</taxon>
        <taxon>rosids</taxon>
        <taxon>malvids</taxon>
        <taxon>Brassicales</taxon>
        <taxon>Brassicaceae</taxon>
        <taxon>Camelineae</taxon>
        <taxon>Camelina</taxon>
    </lineage>
</organism>
<feature type="domain" description="NAC" evidence="6">
    <location>
        <begin position="43"/>
        <end position="213"/>
    </location>
</feature>
<evidence type="ECO:0000256" key="4">
    <source>
        <dbReference type="ARBA" id="ARBA00023242"/>
    </source>
</evidence>
<evidence type="ECO:0000259" key="6">
    <source>
        <dbReference type="PROSITE" id="PS51005"/>
    </source>
</evidence>
<dbReference type="PANTHER" id="PTHR31079:SF39">
    <property type="entry name" value="NAC DOMAIN CONTAINING PROTEIN 99"/>
    <property type="match status" value="1"/>
</dbReference>
<dbReference type="Proteomes" id="UP000694864">
    <property type="component" value="Chromosome 18"/>
</dbReference>
<evidence type="ECO:0000256" key="1">
    <source>
        <dbReference type="ARBA" id="ARBA00023015"/>
    </source>
</evidence>
<evidence type="ECO:0000256" key="5">
    <source>
        <dbReference type="SAM" id="MobiDB-lite"/>
    </source>
</evidence>
<evidence type="ECO:0000256" key="2">
    <source>
        <dbReference type="ARBA" id="ARBA00023125"/>
    </source>
</evidence>
<feature type="region of interest" description="Disordered" evidence="5">
    <location>
        <begin position="270"/>
        <end position="291"/>
    </location>
</feature>
<dbReference type="InterPro" id="IPR044799">
    <property type="entry name" value="SOG1-like"/>
</dbReference>
<sequence>MKNSKFNLIDSKLEEHHHLCGSKHCPGCGRMIQAATKPNWVGLPAGVKFDPTDQELIEHLEAKVKGKGKNEKWSSSHPLIDEFIPTIDGEDGICYTHPQKLPGVTRDGLSKHFFHKPSRAYTTGTRKRRKIIQTDHDSELTGSSETRWHKTGKTRPVMTNGQQRGCKKILVLYTNFGKNRRPEKTNWVMHQYHLGINEEEREGELVVSKIFYQTQPRQCVSNIHWSDHHGSKEVTGIGVGDEISGVAAALQSLGSGDVVSRVRTNPYTRGFDEGTAEASKGRENQRMSGTCEEVHDGIIRPSTTSSMSSHHMIHDHNQYHQIGDRRGFNISSYPMTPTITSQHESTFNVTSTMPFQQQQLRGRSSGSELEDLIMGCTTATCTEDEHSEANPPQNAEWLTFPPYWNQAGSEGQTINFNRTSDPD</sequence>
<keyword evidence="7" id="KW-1185">Reference proteome</keyword>
<reference evidence="7" key="1">
    <citation type="journal article" date="2014" name="Nat. Commun.">
        <title>The emerging biofuel crop Camelina sativa retains a highly undifferentiated hexaploid genome structure.</title>
        <authorList>
            <person name="Kagale S."/>
            <person name="Koh C."/>
            <person name="Nixon J."/>
            <person name="Bollina V."/>
            <person name="Clarke W.E."/>
            <person name="Tuteja R."/>
            <person name="Spillane C."/>
            <person name="Robinson S.J."/>
            <person name="Links M.G."/>
            <person name="Clarke C."/>
            <person name="Higgins E.E."/>
            <person name="Huebert T."/>
            <person name="Sharpe A.G."/>
            <person name="Parkin I.A."/>
        </authorList>
    </citation>
    <scope>NUCLEOTIDE SEQUENCE [LARGE SCALE GENOMIC DNA]</scope>
    <source>
        <strain evidence="7">cv. DH55</strain>
    </source>
</reference>
<dbReference type="GeneID" id="104761722"/>
<keyword evidence="2" id="KW-0238">DNA-binding</keyword>
<proteinExistence type="predicted"/>
<dbReference type="Pfam" id="PF02365">
    <property type="entry name" value="NAM"/>
    <property type="match status" value="1"/>
</dbReference>
<dbReference type="PANTHER" id="PTHR31079">
    <property type="entry name" value="NAC DOMAIN-CONTAINING PROTEIN 73"/>
    <property type="match status" value="1"/>
</dbReference>
<keyword evidence="1" id="KW-0805">Transcription regulation</keyword>
<dbReference type="InterPro" id="IPR003441">
    <property type="entry name" value="NAC-dom"/>
</dbReference>